<dbReference type="EMBL" id="MU863902">
    <property type="protein sequence ID" value="KAK4201882.1"/>
    <property type="molecule type" value="Genomic_DNA"/>
</dbReference>
<dbReference type="PROSITE" id="PS50088">
    <property type="entry name" value="ANK_REPEAT"/>
    <property type="match status" value="5"/>
</dbReference>
<evidence type="ECO:0000313" key="5">
    <source>
        <dbReference type="Proteomes" id="UP001303160"/>
    </source>
</evidence>
<keyword evidence="5" id="KW-1185">Reference proteome</keyword>
<dbReference type="Gene3D" id="1.25.40.20">
    <property type="entry name" value="Ankyrin repeat-containing domain"/>
    <property type="match status" value="4"/>
</dbReference>
<dbReference type="PROSITE" id="PS50297">
    <property type="entry name" value="ANK_REP_REGION"/>
    <property type="match status" value="4"/>
</dbReference>
<reference evidence="4" key="2">
    <citation type="submission" date="2023-05" db="EMBL/GenBank/DDBJ databases">
        <authorList>
            <consortium name="Lawrence Berkeley National Laboratory"/>
            <person name="Steindorff A."/>
            <person name="Hensen N."/>
            <person name="Bonometti L."/>
            <person name="Westerberg I."/>
            <person name="Brannstrom I.O."/>
            <person name="Guillou S."/>
            <person name="Cros-Aarteil S."/>
            <person name="Calhoun S."/>
            <person name="Haridas S."/>
            <person name="Kuo A."/>
            <person name="Mondo S."/>
            <person name="Pangilinan J."/>
            <person name="Riley R."/>
            <person name="Labutti K."/>
            <person name="Andreopoulos B."/>
            <person name="Lipzen A."/>
            <person name="Chen C."/>
            <person name="Yanf M."/>
            <person name="Daum C."/>
            <person name="Ng V."/>
            <person name="Clum A."/>
            <person name="Ohm R."/>
            <person name="Martin F."/>
            <person name="Silar P."/>
            <person name="Natvig D."/>
            <person name="Lalanne C."/>
            <person name="Gautier V."/>
            <person name="Ament-Velasquez S.L."/>
            <person name="Kruys A."/>
            <person name="Hutchinson M.I."/>
            <person name="Powell A.J."/>
            <person name="Barry K."/>
            <person name="Miller A.N."/>
            <person name="Grigoriev I.V."/>
            <person name="Debuchy R."/>
            <person name="Gladieux P."/>
            <person name="Thoren M.H."/>
            <person name="Johannesson H."/>
        </authorList>
    </citation>
    <scope>NUCLEOTIDE SEQUENCE</scope>
    <source>
        <strain evidence="4">CBS 315.58</strain>
    </source>
</reference>
<feature type="repeat" description="ANK" evidence="3">
    <location>
        <begin position="206"/>
        <end position="241"/>
    </location>
</feature>
<gene>
    <name evidence="4" type="ORF">QBC40DRAFT_47816</name>
</gene>
<feature type="repeat" description="ANK" evidence="3">
    <location>
        <begin position="417"/>
        <end position="449"/>
    </location>
</feature>
<proteinExistence type="predicted"/>
<feature type="repeat" description="ANK" evidence="3">
    <location>
        <begin position="65"/>
        <end position="97"/>
    </location>
</feature>
<evidence type="ECO:0000256" key="3">
    <source>
        <dbReference type="PROSITE-ProRule" id="PRU00023"/>
    </source>
</evidence>
<dbReference type="GO" id="GO:0005737">
    <property type="term" value="C:cytoplasm"/>
    <property type="evidence" value="ECO:0007669"/>
    <property type="project" value="TreeGrafter"/>
</dbReference>
<name>A0AAN6XQ92_9PEZI</name>
<dbReference type="SUPFAM" id="SSF48403">
    <property type="entry name" value="Ankyrin repeat"/>
    <property type="match status" value="2"/>
</dbReference>
<evidence type="ECO:0000256" key="2">
    <source>
        <dbReference type="ARBA" id="ARBA00023043"/>
    </source>
</evidence>
<dbReference type="InterPro" id="IPR002110">
    <property type="entry name" value="Ankyrin_rpt"/>
</dbReference>
<dbReference type="PANTHER" id="PTHR24198:SF165">
    <property type="entry name" value="ANKYRIN REPEAT-CONTAINING PROTEIN-RELATED"/>
    <property type="match status" value="1"/>
</dbReference>
<keyword evidence="1" id="KW-0677">Repeat</keyword>
<feature type="repeat" description="ANK" evidence="3">
    <location>
        <begin position="98"/>
        <end position="124"/>
    </location>
</feature>
<dbReference type="InterPro" id="IPR036770">
    <property type="entry name" value="Ankyrin_rpt-contain_sf"/>
</dbReference>
<evidence type="ECO:0000256" key="1">
    <source>
        <dbReference type="ARBA" id="ARBA00022737"/>
    </source>
</evidence>
<dbReference type="Proteomes" id="UP001303160">
    <property type="component" value="Unassembled WGS sequence"/>
</dbReference>
<dbReference type="SMART" id="SM00248">
    <property type="entry name" value="ANK"/>
    <property type="match status" value="12"/>
</dbReference>
<dbReference type="Pfam" id="PF12796">
    <property type="entry name" value="Ank_2"/>
    <property type="match status" value="4"/>
</dbReference>
<accession>A0AAN6XQ92</accession>
<evidence type="ECO:0000313" key="4">
    <source>
        <dbReference type="EMBL" id="KAK4201882.1"/>
    </source>
</evidence>
<dbReference type="AlphaFoldDB" id="A0AAN6XQ92"/>
<keyword evidence="2 3" id="KW-0040">ANK repeat</keyword>
<dbReference type="PANTHER" id="PTHR24198">
    <property type="entry name" value="ANKYRIN REPEAT AND PROTEIN KINASE DOMAIN-CONTAINING PROTEIN"/>
    <property type="match status" value="1"/>
</dbReference>
<reference evidence="4" key="1">
    <citation type="journal article" date="2023" name="Mol. Phylogenet. Evol.">
        <title>Genome-scale phylogeny and comparative genomics of the fungal order Sordariales.</title>
        <authorList>
            <person name="Hensen N."/>
            <person name="Bonometti L."/>
            <person name="Westerberg I."/>
            <person name="Brannstrom I.O."/>
            <person name="Guillou S."/>
            <person name="Cros-Aarteil S."/>
            <person name="Calhoun S."/>
            <person name="Haridas S."/>
            <person name="Kuo A."/>
            <person name="Mondo S."/>
            <person name="Pangilinan J."/>
            <person name="Riley R."/>
            <person name="LaButti K."/>
            <person name="Andreopoulos B."/>
            <person name="Lipzen A."/>
            <person name="Chen C."/>
            <person name="Yan M."/>
            <person name="Daum C."/>
            <person name="Ng V."/>
            <person name="Clum A."/>
            <person name="Steindorff A."/>
            <person name="Ohm R.A."/>
            <person name="Martin F."/>
            <person name="Silar P."/>
            <person name="Natvig D.O."/>
            <person name="Lalanne C."/>
            <person name="Gautier V."/>
            <person name="Ament-Velasquez S.L."/>
            <person name="Kruys A."/>
            <person name="Hutchinson M.I."/>
            <person name="Powell A.J."/>
            <person name="Barry K."/>
            <person name="Miller A.N."/>
            <person name="Grigoriev I.V."/>
            <person name="Debuchy R."/>
            <person name="Gladieux P."/>
            <person name="Hiltunen Thoren M."/>
            <person name="Johannesson H."/>
        </authorList>
    </citation>
    <scope>NUCLEOTIDE SEQUENCE</scope>
    <source>
        <strain evidence="4">CBS 315.58</strain>
    </source>
</reference>
<organism evidence="4 5">
    <name type="scientific">Triangularia verruculosa</name>
    <dbReference type="NCBI Taxonomy" id="2587418"/>
    <lineage>
        <taxon>Eukaryota</taxon>
        <taxon>Fungi</taxon>
        <taxon>Dikarya</taxon>
        <taxon>Ascomycota</taxon>
        <taxon>Pezizomycotina</taxon>
        <taxon>Sordariomycetes</taxon>
        <taxon>Sordariomycetidae</taxon>
        <taxon>Sordariales</taxon>
        <taxon>Podosporaceae</taxon>
        <taxon>Triangularia</taxon>
    </lineage>
</organism>
<comment type="caution">
    <text evidence="4">The sequence shown here is derived from an EMBL/GenBank/DDBJ whole genome shotgun (WGS) entry which is preliminary data.</text>
</comment>
<protein>
    <submittedName>
        <fullName evidence="4">Ankyrin repeat-containing domain protein</fullName>
    </submittedName>
</protein>
<feature type="repeat" description="ANK" evidence="3">
    <location>
        <begin position="307"/>
        <end position="339"/>
    </location>
</feature>
<sequence>MPPIQPRGLGPSESFIFPKGTAKDTLRIFFRACELGSTQYVEQCLKSLSPAGRTPLLNYSSSLKTRLKALHLAAQGGHNDIVRLLLGAGAYVDATSEKDVTPLACAAASGQSGTLQVLLEHGADPHHIMADGLNIISYVASSDAVRGQADTITMLIEHGVNPNAIDETPKKSALNWACSQGNLAVVRVLLDPNIGTVKPDEAIGDNGWTALHYAARCQFLAGKDITQFLVRYGMDPMVGDSDGWLPLHLAAKHANLVTLNYLIHYKPKLMETKTDTGATPLICGCDEEESIKWLLRNGANVNAQDDEGDTALALASYDGIGECVPLLLQSGADPKLQNEEKRTALHWAARGGAINAGRELMNKCPALLHMKDDRNLSAMHIAIRTFEPKFAEMLLDEFYPEYSTSLESDLTAVHEGSGETPLLSAAKRFQVGVVERLLKLGADIDIRDRSGKTPLMYASRARKHSEKLVAMLLEHRAAEKAKEAAEKEKGEEKLPFEFQQMLQMLKTVLEEQGKP</sequence>